<feature type="transmembrane region" description="Helical" evidence="5">
    <location>
        <begin position="125"/>
        <end position="145"/>
    </location>
</feature>
<evidence type="ECO:0000256" key="2">
    <source>
        <dbReference type="ARBA" id="ARBA00022692"/>
    </source>
</evidence>
<feature type="domain" description="Peptidase S54 rhomboid" evidence="6">
    <location>
        <begin position="60"/>
        <end position="210"/>
    </location>
</feature>
<dbReference type="OrthoDB" id="267668at2"/>
<gene>
    <name evidence="7" type="ORF">Q31b_27910</name>
</gene>
<dbReference type="Gene3D" id="1.20.1540.10">
    <property type="entry name" value="Rhomboid-like"/>
    <property type="match status" value="1"/>
</dbReference>
<dbReference type="RefSeq" id="WP_146600184.1">
    <property type="nucleotide sequence ID" value="NZ_SJPY01000004.1"/>
</dbReference>
<evidence type="ECO:0000313" key="8">
    <source>
        <dbReference type="Proteomes" id="UP000315471"/>
    </source>
</evidence>
<feature type="transmembrane region" description="Helical" evidence="5">
    <location>
        <begin position="192"/>
        <end position="209"/>
    </location>
</feature>
<evidence type="ECO:0000256" key="3">
    <source>
        <dbReference type="ARBA" id="ARBA00022989"/>
    </source>
</evidence>
<keyword evidence="8" id="KW-1185">Reference proteome</keyword>
<dbReference type="InterPro" id="IPR035952">
    <property type="entry name" value="Rhomboid-like_sf"/>
</dbReference>
<feature type="transmembrane region" description="Helical" evidence="5">
    <location>
        <begin position="66"/>
        <end position="89"/>
    </location>
</feature>
<dbReference type="GO" id="GO:0004252">
    <property type="term" value="F:serine-type endopeptidase activity"/>
    <property type="evidence" value="ECO:0007669"/>
    <property type="project" value="InterPro"/>
</dbReference>
<evidence type="ECO:0000313" key="7">
    <source>
        <dbReference type="EMBL" id="TWU41347.1"/>
    </source>
</evidence>
<comment type="caution">
    <text evidence="7">The sequence shown here is derived from an EMBL/GenBank/DDBJ whole genome shotgun (WGS) entry which is preliminary data.</text>
</comment>
<accession>A0A5C6DZZ4</accession>
<feature type="transmembrane region" description="Helical" evidence="5">
    <location>
        <begin position="12"/>
        <end position="32"/>
    </location>
</feature>
<sequence>MLFLPYGTDAPLYHWPIATGTIIFANVAIFFATTAQVLFGNMEIESVEFLILQFNQINPFQWISNAFMHGGFMHLLGNMFFLWAFGIVVEGKIGTAMFTGLYFLIAAMDGAAVQVPMFLLSGEGAALGASGVIFGLMVIAMLWAPENEVDCFYMIFFTFGTAEIRIIALGATFVFMQVAFLFLGGFSMSSEMLHMIGAAIGLPIGVLMLRQGLVDCEGWDVISRNPFLQEYELLCSEKQRRRILRQTESTDDPMSAALRTSSTAAVQTPTVVASKTAAAIPVVPAVKAKTQSRMPNLFSRKRAGVAAQQPAPNVSAHPDFNRLAFTLRQSIQTETMATAEQAFARIEQLKLSSAISDRTLFAYASLLGKRKRWLEAIHPLTIIANHNRELADPSRIRISQIQLTVMKKPELAIQTLLQIKDSENQTAALIKKRDQLLASARK</sequence>
<evidence type="ECO:0000256" key="4">
    <source>
        <dbReference type="ARBA" id="ARBA00023136"/>
    </source>
</evidence>
<keyword evidence="3 5" id="KW-1133">Transmembrane helix</keyword>
<name>A0A5C6DZZ4_9BACT</name>
<dbReference type="InterPro" id="IPR022764">
    <property type="entry name" value="Peptidase_S54_rhomboid_dom"/>
</dbReference>
<feature type="transmembrane region" description="Helical" evidence="5">
    <location>
        <begin position="166"/>
        <end position="186"/>
    </location>
</feature>
<evidence type="ECO:0000259" key="6">
    <source>
        <dbReference type="Pfam" id="PF01694"/>
    </source>
</evidence>
<dbReference type="PANTHER" id="PTHR43066">
    <property type="entry name" value="RHOMBOID-RELATED PROTEIN"/>
    <property type="match status" value="1"/>
</dbReference>
<dbReference type="SUPFAM" id="SSF144091">
    <property type="entry name" value="Rhomboid-like"/>
    <property type="match status" value="1"/>
</dbReference>
<dbReference type="EMBL" id="SJPY01000004">
    <property type="protein sequence ID" value="TWU41347.1"/>
    <property type="molecule type" value="Genomic_DNA"/>
</dbReference>
<dbReference type="GO" id="GO:0016020">
    <property type="term" value="C:membrane"/>
    <property type="evidence" value="ECO:0007669"/>
    <property type="project" value="UniProtKB-SubCell"/>
</dbReference>
<keyword evidence="4 5" id="KW-0472">Membrane</keyword>
<feature type="transmembrane region" description="Helical" evidence="5">
    <location>
        <begin position="101"/>
        <end position="119"/>
    </location>
</feature>
<comment type="subcellular location">
    <subcellularLocation>
        <location evidence="1">Membrane</location>
        <topology evidence="1">Multi-pass membrane protein</topology>
    </subcellularLocation>
</comment>
<dbReference type="PANTHER" id="PTHR43066:SF5">
    <property type="entry name" value="RHOMBOID-LIKE PROTEIN 11, CHLOROPLASTIC-RELATED"/>
    <property type="match status" value="1"/>
</dbReference>
<reference evidence="7 8" key="1">
    <citation type="submission" date="2019-02" db="EMBL/GenBank/DDBJ databases">
        <title>Deep-cultivation of Planctomycetes and their phenomic and genomic characterization uncovers novel biology.</title>
        <authorList>
            <person name="Wiegand S."/>
            <person name="Jogler M."/>
            <person name="Boedeker C."/>
            <person name="Pinto D."/>
            <person name="Vollmers J."/>
            <person name="Rivas-Marin E."/>
            <person name="Kohn T."/>
            <person name="Peeters S.H."/>
            <person name="Heuer A."/>
            <person name="Rast P."/>
            <person name="Oberbeckmann S."/>
            <person name="Bunk B."/>
            <person name="Jeske O."/>
            <person name="Meyerdierks A."/>
            <person name="Storesund J.E."/>
            <person name="Kallscheuer N."/>
            <person name="Luecker S."/>
            <person name="Lage O.M."/>
            <person name="Pohl T."/>
            <person name="Merkel B.J."/>
            <person name="Hornburger P."/>
            <person name="Mueller R.-W."/>
            <person name="Bruemmer F."/>
            <person name="Labrenz M."/>
            <person name="Spormann A.M."/>
            <person name="Op Den Camp H."/>
            <person name="Overmann J."/>
            <person name="Amann R."/>
            <person name="Jetten M.S.M."/>
            <person name="Mascher T."/>
            <person name="Medema M.H."/>
            <person name="Devos D.P."/>
            <person name="Kaster A.-K."/>
            <person name="Ovreas L."/>
            <person name="Rohde M."/>
            <person name="Galperin M.Y."/>
            <person name="Jogler C."/>
        </authorList>
    </citation>
    <scope>NUCLEOTIDE SEQUENCE [LARGE SCALE GENOMIC DNA]</scope>
    <source>
        <strain evidence="7 8">Q31b</strain>
    </source>
</reference>
<dbReference type="AlphaFoldDB" id="A0A5C6DZZ4"/>
<organism evidence="7 8">
    <name type="scientific">Novipirellula aureliae</name>
    <dbReference type="NCBI Taxonomy" id="2527966"/>
    <lineage>
        <taxon>Bacteria</taxon>
        <taxon>Pseudomonadati</taxon>
        <taxon>Planctomycetota</taxon>
        <taxon>Planctomycetia</taxon>
        <taxon>Pirellulales</taxon>
        <taxon>Pirellulaceae</taxon>
        <taxon>Novipirellula</taxon>
    </lineage>
</organism>
<protein>
    <submittedName>
        <fullName evidence="7">Rhomboid family protein</fullName>
    </submittedName>
</protein>
<dbReference type="Proteomes" id="UP000315471">
    <property type="component" value="Unassembled WGS sequence"/>
</dbReference>
<keyword evidence="2 5" id="KW-0812">Transmembrane</keyword>
<evidence type="ECO:0000256" key="5">
    <source>
        <dbReference type="SAM" id="Phobius"/>
    </source>
</evidence>
<dbReference type="Pfam" id="PF01694">
    <property type="entry name" value="Rhomboid"/>
    <property type="match status" value="1"/>
</dbReference>
<evidence type="ECO:0000256" key="1">
    <source>
        <dbReference type="ARBA" id="ARBA00004141"/>
    </source>
</evidence>
<proteinExistence type="predicted"/>